<name>A0A4Y9ZEE3_9AGAM</name>
<evidence type="ECO:0000313" key="2">
    <source>
        <dbReference type="EMBL" id="TFY72128.1"/>
    </source>
</evidence>
<reference evidence="2 3" key="1">
    <citation type="submission" date="2019-02" db="EMBL/GenBank/DDBJ databases">
        <title>Genome sequencing of the rare red list fungi Dentipellis fragilis.</title>
        <authorList>
            <person name="Buettner E."/>
            <person name="Kellner H."/>
        </authorList>
    </citation>
    <scope>NUCLEOTIDE SEQUENCE [LARGE SCALE GENOMIC DNA]</scope>
    <source>
        <strain evidence="2 3">DSM 105465</strain>
    </source>
</reference>
<comment type="caution">
    <text evidence="2">The sequence shown here is derived from an EMBL/GenBank/DDBJ whole genome shotgun (WGS) entry which is preliminary data.</text>
</comment>
<keyword evidence="3" id="KW-1185">Reference proteome</keyword>
<gene>
    <name evidence="2" type="ORF">EVG20_g884</name>
</gene>
<feature type="region of interest" description="Disordered" evidence="1">
    <location>
        <begin position="1"/>
        <end position="36"/>
    </location>
</feature>
<protein>
    <submittedName>
        <fullName evidence="2">Uncharacterized protein</fullName>
    </submittedName>
</protein>
<dbReference type="AlphaFoldDB" id="A0A4Y9ZEE3"/>
<evidence type="ECO:0000256" key="1">
    <source>
        <dbReference type="SAM" id="MobiDB-lite"/>
    </source>
</evidence>
<accession>A0A4Y9ZEE3</accession>
<dbReference type="EMBL" id="SEOQ01000024">
    <property type="protein sequence ID" value="TFY72128.1"/>
    <property type="molecule type" value="Genomic_DNA"/>
</dbReference>
<dbReference type="Proteomes" id="UP000298327">
    <property type="component" value="Unassembled WGS sequence"/>
</dbReference>
<proteinExistence type="predicted"/>
<evidence type="ECO:0000313" key="3">
    <source>
        <dbReference type="Proteomes" id="UP000298327"/>
    </source>
</evidence>
<dbReference type="OrthoDB" id="2603374at2759"/>
<sequence length="295" mass="32416">MPALVLPDPRRHPQHAHYGIHNRNGNELPLLSPPASASPRAHDIDLTAARGYISARCFKDTCRPDQLHLHPTSPALELPNLSSNCAFSVPTSSFTASPTPSIASCKTSQYILYHCCNMADLGDTIQLEPNSLYVCLTQLLVPGFHWSIYITDSKGTATRYHWRQVNSRQAPTDPIEEFTYNVINPITEMTRGNNLNLAFIKITAYTAPRGGSSDYFVSVFQGVFPDSYSTVRENRRNQLTCRTWVMCALEKLRAAGIINLDAATVAGLEEKIKAVGSAVETAVANGDPHTKVATM</sequence>
<organism evidence="2 3">
    <name type="scientific">Dentipellis fragilis</name>
    <dbReference type="NCBI Taxonomy" id="205917"/>
    <lineage>
        <taxon>Eukaryota</taxon>
        <taxon>Fungi</taxon>
        <taxon>Dikarya</taxon>
        <taxon>Basidiomycota</taxon>
        <taxon>Agaricomycotina</taxon>
        <taxon>Agaricomycetes</taxon>
        <taxon>Russulales</taxon>
        <taxon>Hericiaceae</taxon>
        <taxon>Dentipellis</taxon>
    </lineage>
</organism>